<dbReference type="Proteomes" id="UP001282474">
    <property type="component" value="Unassembled WGS sequence"/>
</dbReference>
<organism evidence="1 2">
    <name type="scientific">Streptomyces caniscabiei</name>
    <dbReference type="NCBI Taxonomy" id="2746961"/>
    <lineage>
        <taxon>Bacteria</taxon>
        <taxon>Bacillati</taxon>
        <taxon>Actinomycetota</taxon>
        <taxon>Actinomycetes</taxon>
        <taxon>Kitasatosporales</taxon>
        <taxon>Streptomycetaceae</taxon>
        <taxon>Streptomyces</taxon>
    </lineage>
</organism>
<accession>A0ABU4N0D6</accession>
<gene>
    <name evidence="1" type="ORF">PV383_35885</name>
</gene>
<evidence type="ECO:0000313" key="2">
    <source>
        <dbReference type="Proteomes" id="UP001282474"/>
    </source>
</evidence>
<comment type="caution">
    <text evidence="1">The sequence shown here is derived from an EMBL/GenBank/DDBJ whole genome shotgun (WGS) entry which is preliminary data.</text>
</comment>
<dbReference type="EMBL" id="JARAWJ010000039">
    <property type="protein sequence ID" value="MDX3042524.1"/>
    <property type="molecule type" value="Genomic_DNA"/>
</dbReference>
<keyword evidence="2" id="KW-1185">Reference proteome</keyword>
<dbReference type="RefSeq" id="WP_193382951.1">
    <property type="nucleotide sequence ID" value="NZ_JABXWI010000031.1"/>
</dbReference>
<proteinExistence type="predicted"/>
<reference evidence="1 2" key="1">
    <citation type="journal article" date="2023" name="Microb. Genom.">
        <title>Mesoterricola silvestris gen. nov., sp. nov., Mesoterricola sediminis sp. nov., Geothrix oryzae sp. nov., Geothrix edaphica sp. nov., Geothrix rubra sp. nov., and Geothrix limicola sp. nov., six novel members of Acidobacteriota isolated from soils.</title>
        <authorList>
            <person name="Weisberg A.J."/>
            <person name="Pearce E."/>
            <person name="Kramer C.G."/>
            <person name="Chang J.H."/>
            <person name="Clarke C.R."/>
        </authorList>
    </citation>
    <scope>NUCLEOTIDE SEQUENCE [LARGE SCALE GENOMIC DNA]</scope>
    <source>
        <strain evidence="1 2">NE20-4-1</strain>
    </source>
</reference>
<evidence type="ECO:0000313" key="1">
    <source>
        <dbReference type="EMBL" id="MDX3042524.1"/>
    </source>
</evidence>
<name>A0ABU4N0D6_9ACTN</name>
<sequence>MIDRRPVTAALRALLATLTGKPVGLRTVPINPDTGQPYPPPYTLLYPLDQDDDDGTLAGNDKAAIATYQATFVSGPTPGKPDSRGTDEQAQWLADKGRKVVERAPGGGPGYLHPLTIPGVHCWYREAREAGGTPDANDAIITSVIRYRLHLEEAQA</sequence>
<protein>
    <submittedName>
        <fullName evidence="1">Uncharacterized protein</fullName>
    </submittedName>
</protein>